<reference evidence="1" key="1">
    <citation type="submission" date="2020-06" db="EMBL/GenBank/DDBJ databases">
        <authorList>
            <person name="Li T."/>
            <person name="Hu X."/>
            <person name="Zhang T."/>
            <person name="Song X."/>
            <person name="Zhang H."/>
            <person name="Dai N."/>
            <person name="Sheng W."/>
            <person name="Hou X."/>
            <person name="Wei L."/>
        </authorList>
    </citation>
    <scope>NUCLEOTIDE SEQUENCE</scope>
    <source>
        <strain evidence="1">KEN1</strain>
        <tissue evidence="1">Leaf</tissue>
    </source>
</reference>
<dbReference type="EMBL" id="JACGWN010000013">
    <property type="protein sequence ID" value="KAL0411760.1"/>
    <property type="molecule type" value="Genomic_DNA"/>
</dbReference>
<dbReference type="PANTHER" id="PTHR48475">
    <property type="entry name" value="RIBONUCLEASE H"/>
    <property type="match status" value="1"/>
</dbReference>
<organism evidence="1">
    <name type="scientific">Sesamum latifolium</name>
    <dbReference type="NCBI Taxonomy" id="2727402"/>
    <lineage>
        <taxon>Eukaryota</taxon>
        <taxon>Viridiplantae</taxon>
        <taxon>Streptophyta</taxon>
        <taxon>Embryophyta</taxon>
        <taxon>Tracheophyta</taxon>
        <taxon>Spermatophyta</taxon>
        <taxon>Magnoliopsida</taxon>
        <taxon>eudicotyledons</taxon>
        <taxon>Gunneridae</taxon>
        <taxon>Pentapetalae</taxon>
        <taxon>asterids</taxon>
        <taxon>lamiids</taxon>
        <taxon>Lamiales</taxon>
        <taxon>Pedaliaceae</taxon>
        <taxon>Sesamum</taxon>
    </lineage>
</organism>
<dbReference type="AlphaFoldDB" id="A0AAW2U3B1"/>
<evidence type="ECO:0008006" key="2">
    <source>
        <dbReference type="Google" id="ProtNLM"/>
    </source>
</evidence>
<reference evidence="1" key="2">
    <citation type="journal article" date="2024" name="Plant">
        <title>Genomic evolution and insights into agronomic trait innovations of Sesamum species.</title>
        <authorList>
            <person name="Miao H."/>
            <person name="Wang L."/>
            <person name="Qu L."/>
            <person name="Liu H."/>
            <person name="Sun Y."/>
            <person name="Le M."/>
            <person name="Wang Q."/>
            <person name="Wei S."/>
            <person name="Zheng Y."/>
            <person name="Lin W."/>
            <person name="Duan Y."/>
            <person name="Cao H."/>
            <person name="Xiong S."/>
            <person name="Wang X."/>
            <person name="Wei L."/>
            <person name="Li C."/>
            <person name="Ma Q."/>
            <person name="Ju M."/>
            <person name="Zhao R."/>
            <person name="Li G."/>
            <person name="Mu C."/>
            <person name="Tian Q."/>
            <person name="Mei H."/>
            <person name="Zhang T."/>
            <person name="Gao T."/>
            <person name="Zhang H."/>
        </authorList>
    </citation>
    <scope>NUCLEOTIDE SEQUENCE</scope>
    <source>
        <strain evidence="1">KEN1</strain>
    </source>
</reference>
<sequence>MRVEGSYETRDRSMILYLKKAKEMITKFDRCAIQQIPRCENERAGALSKFRAMMAGIKDRRITVIIKERAVIDEIVEIQAIENQGSWMDEIVKLLRDGVEPEDPVTAKQVRFKANRFTLIGDQLYKCTVDGPLLKCLDNERARYVMKEVHEGSCGNHSGGRGRITGPKDRKAGLFLAHYGVGWYGVFQEV</sequence>
<dbReference type="PANTHER" id="PTHR48475:SF2">
    <property type="entry name" value="RIBONUCLEASE H"/>
    <property type="match status" value="1"/>
</dbReference>
<protein>
    <recommendedName>
        <fullName evidence="2">Reverse transcriptase domain-containing protein</fullName>
    </recommendedName>
</protein>
<accession>A0AAW2U3B1</accession>
<comment type="caution">
    <text evidence="1">The sequence shown here is derived from an EMBL/GenBank/DDBJ whole genome shotgun (WGS) entry which is preliminary data.</text>
</comment>
<evidence type="ECO:0000313" key="1">
    <source>
        <dbReference type="EMBL" id="KAL0411760.1"/>
    </source>
</evidence>
<name>A0AAW2U3B1_9LAMI</name>
<proteinExistence type="predicted"/>
<gene>
    <name evidence="1" type="ORF">Slati_3765700</name>
</gene>